<accession>A0A843XN61</accession>
<gene>
    <name evidence="2" type="ORF">Taro_053436</name>
</gene>
<dbReference type="EMBL" id="NMUH01009802">
    <property type="protein sequence ID" value="MQM20417.1"/>
    <property type="molecule type" value="Genomic_DNA"/>
</dbReference>
<keyword evidence="3" id="KW-1185">Reference proteome</keyword>
<keyword evidence="1" id="KW-0812">Transmembrane</keyword>
<evidence type="ECO:0000313" key="2">
    <source>
        <dbReference type="EMBL" id="MQM20417.1"/>
    </source>
</evidence>
<keyword evidence="1" id="KW-1133">Transmembrane helix</keyword>
<comment type="caution">
    <text evidence="2">The sequence shown here is derived from an EMBL/GenBank/DDBJ whole genome shotgun (WGS) entry which is preliminary data.</text>
</comment>
<sequence>MWLLGVSRDDTWLFLPNLVEVRDVGACVVRLWSHVVASVSRELLCLSGCVPRVASALSRVGPDSGCGSWRYSVPRLCSSLQQSSFASALLEFLLFWLRLAVTGVCCRTVVVAACSPCVTSSVSCEHEHLYRELRVAFLQVLGVASFPAGSECELHESVVAVAGCACFEHGCCFALAVAGFVFGLRIRVGVSRRLREPTLCPCWISPLLLGYVLCWLCVWPCVPLHHCALCSAQSASLLELSRCLVCRIAPLVERYDTCLWLLPALCWLVVNSGEVFSEFFSVGSGGGEASPELCCAHFCVALWVELVWVSEVVEALFQCGPASPSHCLALRWFRSHVGRLGVGLQLGQAAVVVVVLCCDSLASLYRGGSRQESMAGELEEWTVCPPLSCLWWWLVCSCVTVFLTLFSRLGFSSPKPARWL</sequence>
<evidence type="ECO:0000256" key="1">
    <source>
        <dbReference type="SAM" id="Phobius"/>
    </source>
</evidence>
<reference evidence="2" key="1">
    <citation type="submission" date="2017-07" db="EMBL/GenBank/DDBJ databases">
        <title>Taro Niue Genome Assembly and Annotation.</title>
        <authorList>
            <person name="Atibalentja N."/>
            <person name="Keating K."/>
            <person name="Fields C.J."/>
        </authorList>
    </citation>
    <scope>NUCLEOTIDE SEQUENCE</scope>
    <source>
        <strain evidence="2">Niue_2</strain>
        <tissue evidence="2">Leaf</tissue>
    </source>
</reference>
<dbReference type="Proteomes" id="UP000652761">
    <property type="component" value="Unassembled WGS sequence"/>
</dbReference>
<proteinExistence type="predicted"/>
<organism evidence="2 3">
    <name type="scientific">Colocasia esculenta</name>
    <name type="common">Wild taro</name>
    <name type="synonym">Arum esculentum</name>
    <dbReference type="NCBI Taxonomy" id="4460"/>
    <lineage>
        <taxon>Eukaryota</taxon>
        <taxon>Viridiplantae</taxon>
        <taxon>Streptophyta</taxon>
        <taxon>Embryophyta</taxon>
        <taxon>Tracheophyta</taxon>
        <taxon>Spermatophyta</taxon>
        <taxon>Magnoliopsida</taxon>
        <taxon>Liliopsida</taxon>
        <taxon>Araceae</taxon>
        <taxon>Aroideae</taxon>
        <taxon>Colocasieae</taxon>
        <taxon>Colocasia</taxon>
    </lineage>
</organism>
<dbReference type="AlphaFoldDB" id="A0A843XN61"/>
<protein>
    <submittedName>
        <fullName evidence="2">Uncharacterized protein</fullName>
    </submittedName>
</protein>
<name>A0A843XN61_COLES</name>
<keyword evidence="1" id="KW-0472">Membrane</keyword>
<feature type="transmembrane region" description="Helical" evidence="1">
    <location>
        <begin position="390"/>
        <end position="411"/>
    </location>
</feature>
<evidence type="ECO:0000313" key="3">
    <source>
        <dbReference type="Proteomes" id="UP000652761"/>
    </source>
</evidence>